<dbReference type="EC" id="5.1.3.22" evidence="3"/>
<dbReference type="Gene3D" id="3.20.20.150">
    <property type="entry name" value="Divalent-metal-dependent TIM barrel enzymes"/>
    <property type="match status" value="1"/>
</dbReference>
<keyword evidence="4" id="KW-1185">Reference proteome</keyword>
<dbReference type="InterPro" id="IPR036237">
    <property type="entry name" value="Xyl_isomerase-like_sf"/>
</dbReference>
<feature type="domain" description="Xylose isomerase-like TIM barrel" evidence="2">
    <location>
        <begin position="29"/>
        <end position="277"/>
    </location>
</feature>
<protein>
    <submittedName>
        <fullName evidence="3">L-ribulose-5-phosphate 3-epimerase</fullName>
        <ecNumber evidence="3">5.1.3.22</ecNumber>
    </submittedName>
</protein>
<sequence length="282" mass="32819">MEKMLIMDKINLGIYEKALPNRLDINEKLKLAKKIGFNQLEISIDESDEKLNRLTNGFSKKLLKAQIDNDMRVRTMCLSGHRKYPFGSNDEQIRKKSLDIMQKALEFADINSIKIIQLAGYDVYYEKSNEKTKKYFIENLFKAVDFASKYGVILAFETMETEFMDTVEKAMEYVNLVDSPYLGIYPDIGNLKNASVKYNKDVVEDIKKGKGHIFAAHLKETNPGIYRDMQFGSGGHTEYERCIKELKNQKVQIYTGEFWDHGEENYKEIIKNSYEFLSEKLK</sequence>
<dbReference type="NCBIfam" id="NF009689">
    <property type="entry name" value="PRK13210.1"/>
    <property type="match status" value="1"/>
</dbReference>
<dbReference type="PANTHER" id="PTHR43489">
    <property type="entry name" value="ISOMERASE"/>
    <property type="match status" value="1"/>
</dbReference>
<dbReference type="PANTHER" id="PTHR43489:SF1">
    <property type="entry name" value="L-RIBULOSE-5-PHOSPHATE 3-EPIMERASE SGBU-RELATED"/>
    <property type="match status" value="1"/>
</dbReference>
<dbReference type="KEGG" id="aob:I6H46_09500"/>
<name>A0A7T7ZVH5_9FIRM</name>
<keyword evidence="1 3" id="KW-0413">Isomerase</keyword>
<dbReference type="InterPro" id="IPR050417">
    <property type="entry name" value="Sugar_Epim/Isomerase"/>
</dbReference>
<accession>A0A7T7ZVH5</accession>
<dbReference type="SUPFAM" id="SSF51658">
    <property type="entry name" value="Xylose isomerase-like"/>
    <property type="match status" value="1"/>
</dbReference>
<dbReference type="EMBL" id="CP067016">
    <property type="protein sequence ID" value="QQN56079.1"/>
    <property type="molecule type" value="Genomic_DNA"/>
</dbReference>
<reference evidence="3 4" key="1">
    <citation type="submission" date="2020-12" db="EMBL/GenBank/DDBJ databases">
        <title>FDA dAtabase for Regulatory Grade micrObial Sequences (FDA-ARGOS): Supporting development and validation of Infectious Disease Dx tests.</title>
        <authorList>
            <person name="Sproer C."/>
            <person name="Gronow S."/>
            <person name="Severitt S."/>
            <person name="Schroder I."/>
            <person name="Tallon L."/>
            <person name="Sadzewicz L."/>
            <person name="Zhao X."/>
            <person name="Boylan J."/>
            <person name="Ott S."/>
            <person name="Bowen H."/>
            <person name="Vavikolanu K."/>
            <person name="Mehta A."/>
            <person name="Aluvathingal J."/>
            <person name="Nadendla S."/>
            <person name="Lowell S."/>
            <person name="Myers T."/>
            <person name="Yan Y."/>
            <person name="Sichtig H."/>
        </authorList>
    </citation>
    <scope>NUCLEOTIDE SEQUENCE [LARGE SCALE GENOMIC DNA]</scope>
    <source>
        <strain evidence="3 4">FDAARGOS_989</strain>
    </source>
</reference>
<evidence type="ECO:0000256" key="1">
    <source>
        <dbReference type="ARBA" id="ARBA00023235"/>
    </source>
</evidence>
<evidence type="ECO:0000259" key="2">
    <source>
        <dbReference type="Pfam" id="PF01261"/>
    </source>
</evidence>
<dbReference type="Pfam" id="PF01261">
    <property type="entry name" value="AP_endonuc_2"/>
    <property type="match status" value="1"/>
</dbReference>
<gene>
    <name evidence="3" type="ORF">I6H46_09500</name>
</gene>
<proteinExistence type="predicted"/>
<evidence type="ECO:0000313" key="3">
    <source>
        <dbReference type="EMBL" id="QQN56079.1"/>
    </source>
</evidence>
<dbReference type="Proteomes" id="UP000595871">
    <property type="component" value="Chromosome"/>
</dbReference>
<dbReference type="AlphaFoldDB" id="A0A7T7ZVH5"/>
<dbReference type="GO" id="GO:0019852">
    <property type="term" value="P:L-ascorbic acid metabolic process"/>
    <property type="evidence" value="ECO:0007669"/>
    <property type="project" value="TreeGrafter"/>
</dbReference>
<organism evidence="3 4">
    <name type="scientific">Anaerococcus obesiensis</name>
    <dbReference type="NCBI Taxonomy" id="1287640"/>
    <lineage>
        <taxon>Bacteria</taxon>
        <taxon>Bacillati</taxon>
        <taxon>Bacillota</taxon>
        <taxon>Tissierellia</taxon>
        <taxon>Tissierellales</taxon>
        <taxon>Peptoniphilaceae</taxon>
        <taxon>Anaerococcus</taxon>
    </lineage>
</organism>
<evidence type="ECO:0000313" key="4">
    <source>
        <dbReference type="Proteomes" id="UP000595871"/>
    </source>
</evidence>
<dbReference type="InterPro" id="IPR013022">
    <property type="entry name" value="Xyl_isomerase-like_TIM-brl"/>
</dbReference>
<dbReference type="GO" id="GO:0034015">
    <property type="term" value="F:L-ribulose-5-phosphate 3-epimerase activity"/>
    <property type="evidence" value="ECO:0007669"/>
    <property type="project" value="UniProtKB-EC"/>
</dbReference>